<reference evidence="2 3" key="1">
    <citation type="submission" date="2023-10" db="EMBL/GenBank/DDBJ databases">
        <authorList>
            <person name="Wang X.X."/>
        </authorList>
    </citation>
    <scope>NUCLEOTIDE SEQUENCE [LARGE SCALE GENOMIC DNA]</scope>
    <source>
        <strain evidence="2 3">NBRC 12816</strain>
    </source>
</reference>
<dbReference type="Proteomes" id="UP001278571">
    <property type="component" value="Unassembled WGS sequence"/>
</dbReference>
<dbReference type="CDD" id="cd02440">
    <property type="entry name" value="AdoMet_MTases"/>
    <property type="match status" value="1"/>
</dbReference>
<dbReference type="PANTHER" id="PTHR43464">
    <property type="entry name" value="METHYLTRANSFERASE"/>
    <property type="match status" value="1"/>
</dbReference>
<keyword evidence="2" id="KW-0808">Transferase</keyword>
<organism evidence="2 3">
    <name type="scientific">Streptomyces roseolus</name>
    <dbReference type="NCBI Taxonomy" id="67358"/>
    <lineage>
        <taxon>Bacteria</taxon>
        <taxon>Bacillati</taxon>
        <taxon>Actinomycetota</taxon>
        <taxon>Actinomycetes</taxon>
        <taxon>Kitasatosporales</taxon>
        <taxon>Streptomycetaceae</taxon>
        <taxon>Streptomyces</taxon>
    </lineage>
</organism>
<protein>
    <submittedName>
        <fullName evidence="2">Class I SAM-dependent methyltransferase</fullName>
        <ecNumber evidence="2">2.1.-.-</ecNumber>
    </submittedName>
</protein>
<dbReference type="EC" id="2.1.-.-" evidence="2"/>
<dbReference type="Gene3D" id="3.40.50.150">
    <property type="entry name" value="Vaccinia Virus protein VP39"/>
    <property type="match status" value="1"/>
</dbReference>
<dbReference type="GO" id="GO:0032259">
    <property type="term" value="P:methylation"/>
    <property type="evidence" value="ECO:0007669"/>
    <property type="project" value="UniProtKB-KW"/>
</dbReference>
<dbReference type="SUPFAM" id="SSF53335">
    <property type="entry name" value="S-adenosyl-L-methionine-dependent methyltransferases"/>
    <property type="match status" value="1"/>
</dbReference>
<comment type="caution">
    <text evidence="2">The sequence shown here is derived from an EMBL/GenBank/DDBJ whole genome shotgun (WGS) entry which is preliminary data.</text>
</comment>
<sequence length="230" mass="24424">MGDGYADGAAERGGAGGVLSAAELFDGVGLDYERAFGRLPAQLAAVEWLTGRLPAGARVLDVGSGTGRPVAALLAAAGHDVTGIDVSRTMVEVAREQVPGARFEQVDVRDHVPPEEGYVAVCAFFPLLMMERGEQIAALRRMASWLVPGGLLVSATVPADVEGLEITWMGHRARVSSFSAEAYLGLLREECGLEVLHHDLSVFTPAVPDGEPEEHLFCYARRGREKGAGR</sequence>
<proteinExistence type="predicted"/>
<keyword evidence="3" id="KW-1185">Reference proteome</keyword>
<dbReference type="Pfam" id="PF13649">
    <property type="entry name" value="Methyltransf_25"/>
    <property type="match status" value="1"/>
</dbReference>
<feature type="domain" description="Methyltransferase" evidence="1">
    <location>
        <begin position="59"/>
        <end position="150"/>
    </location>
</feature>
<dbReference type="PANTHER" id="PTHR43464:SF90">
    <property type="entry name" value="METHYLTRANSFERASE TYPE 11"/>
    <property type="match status" value="1"/>
</dbReference>
<dbReference type="InterPro" id="IPR041698">
    <property type="entry name" value="Methyltransf_25"/>
</dbReference>
<dbReference type="RefSeq" id="WP_319009958.1">
    <property type="nucleotide sequence ID" value="NZ_JAWJZF010000359.1"/>
</dbReference>
<dbReference type="InterPro" id="IPR029063">
    <property type="entry name" value="SAM-dependent_MTases_sf"/>
</dbReference>
<gene>
    <name evidence="2" type="ORF">R2363_15460</name>
</gene>
<keyword evidence="2" id="KW-0489">Methyltransferase</keyword>
<evidence type="ECO:0000259" key="1">
    <source>
        <dbReference type="Pfam" id="PF13649"/>
    </source>
</evidence>
<evidence type="ECO:0000313" key="2">
    <source>
        <dbReference type="EMBL" id="MDX2293565.1"/>
    </source>
</evidence>
<accession>A0ABU4K728</accession>
<dbReference type="GO" id="GO:0008168">
    <property type="term" value="F:methyltransferase activity"/>
    <property type="evidence" value="ECO:0007669"/>
    <property type="project" value="UniProtKB-KW"/>
</dbReference>
<dbReference type="EMBL" id="JAWJZF010000359">
    <property type="protein sequence ID" value="MDX2293565.1"/>
    <property type="molecule type" value="Genomic_DNA"/>
</dbReference>
<name>A0ABU4K728_9ACTN</name>
<evidence type="ECO:0000313" key="3">
    <source>
        <dbReference type="Proteomes" id="UP001278571"/>
    </source>
</evidence>